<protein>
    <submittedName>
        <fullName evidence="2">Uncharacterized protein</fullName>
    </submittedName>
</protein>
<dbReference type="EMBL" id="QPFP01000084">
    <property type="protein sequence ID" value="TEB22864.1"/>
    <property type="molecule type" value="Genomic_DNA"/>
</dbReference>
<keyword evidence="3" id="KW-1185">Reference proteome</keyword>
<comment type="caution">
    <text evidence="2">The sequence shown here is derived from an EMBL/GenBank/DDBJ whole genome shotgun (WGS) entry which is preliminary data.</text>
</comment>
<feature type="compositionally biased region" description="Acidic residues" evidence="1">
    <location>
        <begin position="300"/>
        <end position="322"/>
    </location>
</feature>
<evidence type="ECO:0000313" key="3">
    <source>
        <dbReference type="Proteomes" id="UP000298030"/>
    </source>
</evidence>
<dbReference type="Proteomes" id="UP000298030">
    <property type="component" value="Unassembled WGS sequence"/>
</dbReference>
<feature type="compositionally biased region" description="Acidic residues" evidence="1">
    <location>
        <begin position="332"/>
        <end position="363"/>
    </location>
</feature>
<sequence length="363" mass="38402">MRPVYLTPVLGFDLRSFLALLTSSTTIQSSPPMASLARLIRRLPARATRRRAMHAPVPVTDENAAPTNPVIQPATNTVAANATAATTTTTATGNSSVTAGLRIRDENACAEEDTSLVAGTVRILGPQTPPPSADPPAPTITYPTFRAVTQRSPGITDPIGSFVNPAISRAIDEALSKMQRSTALLSSPPGTLDPRRLRLDSPPTLELPEEITNSRAWQLGWSPSPGGGSSTDMFPGFPPMNHDTAEESLRPRKRSVEFGDCFLGASLGTKKAKVLETVEEGEDTKESATSVPVIAALPIVEDDEEAASCSQEGEDDIEETAEDVDKGNILDDAVDDGAEEEAEDSTEEHGVDDDADDESTADA</sequence>
<evidence type="ECO:0000256" key="1">
    <source>
        <dbReference type="SAM" id="MobiDB-lite"/>
    </source>
</evidence>
<evidence type="ECO:0000313" key="2">
    <source>
        <dbReference type="EMBL" id="TEB22864.1"/>
    </source>
</evidence>
<dbReference type="AlphaFoldDB" id="A0A4Y7SMM6"/>
<reference evidence="2 3" key="1">
    <citation type="journal article" date="2019" name="Nat. Ecol. Evol.">
        <title>Megaphylogeny resolves global patterns of mushroom evolution.</title>
        <authorList>
            <person name="Varga T."/>
            <person name="Krizsan K."/>
            <person name="Foldi C."/>
            <person name="Dima B."/>
            <person name="Sanchez-Garcia M."/>
            <person name="Sanchez-Ramirez S."/>
            <person name="Szollosi G.J."/>
            <person name="Szarkandi J.G."/>
            <person name="Papp V."/>
            <person name="Albert L."/>
            <person name="Andreopoulos W."/>
            <person name="Angelini C."/>
            <person name="Antonin V."/>
            <person name="Barry K.W."/>
            <person name="Bougher N.L."/>
            <person name="Buchanan P."/>
            <person name="Buyck B."/>
            <person name="Bense V."/>
            <person name="Catcheside P."/>
            <person name="Chovatia M."/>
            <person name="Cooper J."/>
            <person name="Damon W."/>
            <person name="Desjardin D."/>
            <person name="Finy P."/>
            <person name="Geml J."/>
            <person name="Haridas S."/>
            <person name="Hughes K."/>
            <person name="Justo A."/>
            <person name="Karasinski D."/>
            <person name="Kautmanova I."/>
            <person name="Kiss B."/>
            <person name="Kocsube S."/>
            <person name="Kotiranta H."/>
            <person name="LaButti K.M."/>
            <person name="Lechner B.E."/>
            <person name="Liimatainen K."/>
            <person name="Lipzen A."/>
            <person name="Lukacs Z."/>
            <person name="Mihaltcheva S."/>
            <person name="Morgado L.N."/>
            <person name="Niskanen T."/>
            <person name="Noordeloos M.E."/>
            <person name="Ohm R.A."/>
            <person name="Ortiz-Santana B."/>
            <person name="Ovrebo C."/>
            <person name="Racz N."/>
            <person name="Riley R."/>
            <person name="Savchenko A."/>
            <person name="Shiryaev A."/>
            <person name="Soop K."/>
            <person name="Spirin V."/>
            <person name="Szebenyi C."/>
            <person name="Tomsovsky M."/>
            <person name="Tulloss R.E."/>
            <person name="Uehling J."/>
            <person name="Grigoriev I.V."/>
            <person name="Vagvolgyi C."/>
            <person name="Papp T."/>
            <person name="Martin F.M."/>
            <person name="Miettinen O."/>
            <person name="Hibbett D.S."/>
            <person name="Nagy L.G."/>
        </authorList>
    </citation>
    <scope>NUCLEOTIDE SEQUENCE [LARGE SCALE GENOMIC DNA]</scope>
    <source>
        <strain evidence="2 3">FP101781</strain>
    </source>
</reference>
<accession>A0A4Y7SMM6</accession>
<organism evidence="2 3">
    <name type="scientific">Coprinellus micaceus</name>
    <name type="common">Glistening ink-cap mushroom</name>
    <name type="synonym">Coprinus micaceus</name>
    <dbReference type="NCBI Taxonomy" id="71717"/>
    <lineage>
        <taxon>Eukaryota</taxon>
        <taxon>Fungi</taxon>
        <taxon>Dikarya</taxon>
        <taxon>Basidiomycota</taxon>
        <taxon>Agaricomycotina</taxon>
        <taxon>Agaricomycetes</taxon>
        <taxon>Agaricomycetidae</taxon>
        <taxon>Agaricales</taxon>
        <taxon>Agaricineae</taxon>
        <taxon>Psathyrellaceae</taxon>
        <taxon>Coprinellus</taxon>
    </lineage>
</organism>
<proteinExistence type="predicted"/>
<name>A0A4Y7SMM6_COPMI</name>
<feature type="region of interest" description="Disordered" evidence="1">
    <location>
        <begin position="298"/>
        <end position="363"/>
    </location>
</feature>
<gene>
    <name evidence="2" type="ORF">FA13DRAFT_1740523</name>
</gene>